<dbReference type="GeneID" id="136091180"/>
<dbReference type="InterPro" id="IPR007842">
    <property type="entry name" value="HEPN_dom"/>
</dbReference>
<dbReference type="Pfam" id="PF05168">
    <property type="entry name" value="HEPN"/>
    <property type="match status" value="1"/>
</dbReference>
<dbReference type="Gene3D" id="1.10.287.110">
    <property type="entry name" value="DnaJ domain"/>
    <property type="match status" value="1"/>
</dbReference>
<organism evidence="3 4">
    <name type="scientific">Hydra vulgaris</name>
    <name type="common">Hydra</name>
    <name type="synonym">Hydra attenuata</name>
    <dbReference type="NCBI Taxonomy" id="6087"/>
    <lineage>
        <taxon>Eukaryota</taxon>
        <taxon>Metazoa</taxon>
        <taxon>Cnidaria</taxon>
        <taxon>Hydrozoa</taxon>
        <taxon>Hydroidolina</taxon>
        <taxon>Anthoathecata</taxon>
        <taxon>Aplanulata</taxon>
        <taxon>Hydridae</taxon>
        <taxon>Hydra</taxon>
    </lineage>
</organism>
<dbReference type="SUPFAM" id="SSF81593">
    <property type="entry name" value="Nucleotidyltransferase substrate binding subunit/domain"/>
    <property type="match status" value="1"/>
</dbReference>
<name>A0ABM4DIF5_HYDVU</name>
<dbReference type="PANTHER" id="PTHR46919:SF2">
    <property type="entry name" value="SACSIN"/>
    <property type="match status" value="1"/>
</dbReference>
<dbReference type="InterPro" id="IPR058210">
    <property type="entry name" value="SACS/Nov_dom"/>
</dbReference>
<dbReference type="Gene3D" id="1.20.120.330">
    <property type="entry name" value="Nucleotidyltransferases domain 2"/>
    <property type="match status" value="1"/>
</dbReference>
<evidence type="ECO:0000256" key="1">
    <source>
        <dbReference type="SAM" id="Coils"/>
    </source>
</evidence>
<keyword evidence="1" id="KW-0175">Coiled coil</keyword>
<dbReference type="InterPro" id="IPR036890">
    <property type="entry name" value="HATPase_C_sf"/>
</dbReference>
<dbReference type="InterPro" id="IPR001623">
    <property type="entry name" value="DnaJ_domain"/>
</dbReference>
<feature type="coiled-coil region" evidence="1">
    <location>
        <begin position="3998"/>
        <end position="4025"/>
    </location>
</feature>
<dbReference type="Proteomes" id="UP001652625">
    <property type="component" value="Chromosome 14"/>
</dbReference>
<evidence type="ECO:0000313" key="3">
    <source>
        <dbReference type="Proteomes" id="UP001652625"/>
    </source>
</evidence>
<dbReference type="SUPFAM" id="SSF46565">
    <property type="entry name" value="Chaperone J-domain"/>
    <property type="match status" value="1"/>
</dbReference>
<dbReference type="SUPFAM" id="SSF55874">
    <property type="entry name" value="ATPase domain of HSP90 chaperone/DNA topoisomerase II/histidine kinase"/>
    <property type="match status" value="3"/>
</dbReference>
<evidence type="ECO:0000259" key="2">
    <source>
        <dbReference type="SMART" id="SM00748"/>
    </source>
</evidence>
<reference evidence="4" key="1">
    <citation type="submission" date="2025-08" db="UniProtKB">
        <authorList>
            <consortium name="RefSeq"/>
        </authorList>
    </citation>
    <scope>IDENTIFICATION</scope>
</reference>
<keyword evidence="3" id="KW-1185">Reference proteome</keyword>
<dbReference type="InterPro" id="IPR036869">
    <property type="entry name" value="J_dom_sf"/>
</dbReference>
<dbReference type="SMART" id="SM00748">
    <property type="entry name" value="HEPN"/>
    <property type="match status" value="1"/>
</dbReference>
<dbReference type="RefSeq" id="XP_065674257.1">
    <property type="nucleotide sequence ID" value="XM_065818185.1"/>
</dbReference>
<protein>
    <submittedName>
        <fullName evidence="4">Sacsin-like</fullName>
    </submittedName>
</protein>
<sequence length="4260" mass="491758">MPNSGKFTRRTLVEDIRDILRKYPCDAQIFKEIIQNGEDAGASKITFLYDENTYTEQNNFSIAGLKDYQGPSLYAYNNAKFTEKDWEGISSLGISCKEKEVLKVGKFGLGFKSVFHLSDFPMVMSGTKFMFLDPMVCTLNSEVLEFDFQNNEDRLIFQNHSDFELFKRLFQIKENGVSGTLFRFPLRQKKSDLSEFCYNNGQLNELIKSLKENGYLNLLFLKCVKHIELCRISKGSNEKVVEYSIALTEDCIKKYGNSKMQFIDKIKKQLQSPSYSEVTNDYEVNIIEKEINTPEVNYCYFVSEYYSGASSDFNNLQSLNLLPLVTVAYPKNDQYLDDVGGHIFCVLPLPMWQKGITGLPVHVNGFFALSEDRRDLKWPTDPKNINKDQQVLWNNFLITKLLPHAYSNLMKYLTQMRLSSDIVYDCWPEKDDVDKKWQQLLNPFFEKVSQLKCFYCSFCKEWLYPSDCYILRPDLFSSEEQNLCIRGFFEMCSEKVSIVPNHVQSYFSSLKLISKSLVQTTLKKNLNFYKSCKSSDMMHILEFILTDISDAEKLCAIPLLPMHDGTLGSINYKSGYNSSIFIATDNHPLEIFPSHQNFFNQKLLKENKTLMKIFQSVAKTGKFNITVVDSSQQALDVIKAYCEKNKFSFKKVIMNDFYHNWYKSLWAYKKKYRLSLTNFEGIPVVLIKQQMEISLNVLTQKDTNVIVESFEKSLLTPAMKLFLNKCHVPILYANDLDQIDIFELCSNNFIMKPTNQGFLISLMNHHLQSKIDVLNCISDAPIEIRKVIRAGMEKLLENLSLLSESTKTFVKKLKVFEILHPPGEFVCLDQSSYIVDKRHFLPLMSCLGNFIDSTSVSCTIMNALNLTQLSFNDVVFFLTKYFQRFSLDQQRHLNEFLLVCLEKFEPSIDALNLLKNQIFIESDGKLLKPSSLFEKTSELEKMFFGEISRFPDDRYNTSVLKKLGLKLKSDLSSNDLAQSISFIDKTKFKEEDFSKLINKIKIILLAKNFSMSNYLHLKWIPIKQKCLGSYPLSLQWFGTGKCLVEPSNVYLDSHECLIGSVAYIIHPSLSEIYSKKFSNINPSLNLIMKHLKNIEINYNDEEKGLYKQNIQIVYNNLLRFNVDDVVDYFKKHQMKIWSGSYFIGVNKVLFKNMSLNYDVSPYYNQVKTVISDVIEKYILSLDSFPKNEIDVYLNVLKQIKEKHDTTDKDTSFDLDLSIKLVKYIASNYSSLPKNSQVFVPIQSRRLCLNLLSECYYKSSDTADSNTTYNLLHELFSEDDAKMLNVRNLVSVIISPSTFSCFQSWGQQEPLTTKLNRVLKLYNDGFAIAKEFVQNADDAGAKVVKFLYDKRQNKELKNNLIDSGMKHWHGPALWIYNSAEFTEQDFVNITKLNAGTKEFDTSKVGTFGLGFNSVYHLTDVPSILSGNTLVVFDPHTEYLGRAIHDKREPGIKMTLEGNSNFIQFSNQFKVFHGIFDCHLDYDSEDVQTFKGTLFRIPLRSSETAPLSKISQLVYSENEMKLLYQKIEERIKHLLLFTENVSEFGLFEISDDVNKVLTISTVKKNIEVIHRHGEKNEISVMKVCTHMLQNNLNFKNIDIQLKVLIDSVVKNKTERNVYLISSCIGGENSYAYAKKNKGQNSCGSIAIEISDLQGNKFVENADGDLFCFLPLPIKSGLPVHVNGFFTLSSDRKHLLITTHDEKSYGTKDWNNILAEDLSTAYINLLLQLKRLNSNYTLTEWAKIIPFGVTYSARNISMQCLTKSFGKKLVENQLELFPTGINNQWISWKHLRFLSNEIHSSIRQEVLAFMNWYYSMMKPRLYVVDTPEHVVNLLLECGISVESNKITVKAFISLFLDCLGSPLLDFNLRNKITIYFINNNIDCLYNYRCLPTKPNEKLKMSSECVAADSKAASLFFLYDEVFVLDQFTPFLSKFKDINSYNLSWPMILLCARSISRMSDFEGIVKRSKMLIKLMESTETNECPKYIKNDLFKTKFLPSYEKPDWWPFNIHYGECNKVEAPCNSFGKDCLYLASVTKPICKFHIKKSLFNFLGLNKIPSFETVKQQLIDLNSKSNIVCERLQTILNDIYNYLHSHATSSQLKELNELCIVYSENSYLVLPSLTFICFPLDISPYIFKLSKSISGNEVQKSLMIKLGVKDKPELEDYLNILSRINEDYKFDSLADQLLKAINQFIIPELLPYKDSIISEKLYLPDTNGKLITSTELYFKDVFWTPDQPGINYTHGDIPLSHCIALGVKPARHKHFNMMSKGICFKQFGQHEKLTVRLTKLLKGYQNSEDILNELLQNADDAGATEVTFLLDTRTHGTEKVFSDEWRDLQGPALLICNNAIFKKSDLEGIQNLGEGMKIKNALQTGKYGVGFNAVYQITDCPMLLTPIADGKDVLCVFDPNLKYVVGATEQYPGTMIEDARQVIETYSDVKKALLIDEFNSKGMTLFRLPLRNEKMAEVSEISKTVVNNDYISGLFSKFEKHSSIVLLFLKSVHKLTFRTIKDNNEKSTTFVAQHYDTKLKKISNFQKAEKDFANKLGNVTAIMNLVERLNKFVCVKHLINNEFSKSYHWNIIEQVGFSSIDSVSPQIMELIENNELYLIPKGGIAIPIHKNCETCESFNEVNSMNKTTFIVDHGLVFCSLPLPIITKLPVFINGNFVLEYETRRCLSLSVPDSVDFKWNETIIQHCVVPCYLEYITQQASKLSKYFEDLEKQNNKIKKFYNMFPKSDNNVHNNLLMNSFFQAISDHNLSVLLVLNENIGEPKVVCVSSKEFLIYETKEDDVHFSSTTRFCNDVFRFSSTKSPNKSPLLLMLQQLFIPCDLLPEHIKEGFVQIETQLKVCTPNIICKLLCELAFKILPKSSKHWDVAKTRFREKKNVKMVLEYCLSKETKKCNNYEQKKMSTTDGENNASTIELNGLPLCLCADGSVTHFSKQNPKFLTKHSCLFKEFANEFVHNELVCALNDYKGCDCFKEFSIIDFVKFLPEVLPKEKFFDIIIEVNLEKDKSILGKDFIWFKNAWRFLAEVENEKPAKWLHSDVKPWSLLVVKSFVLPIEKSKSVLQLQNVHSSFEELSQILKKYFGVFESDYIEDKKSTSKANNWSELRSSEKIKEFLYSMDLAEKIFGNIEEPSELVNALTFSFNNGKWNKYSEKEANTVLKQFSSSNKYLEPFVIDSLKNLPLFLSINNDFLSLKTDKFVLVTEDVLFDGLGDLLKGITFLKYIDENIKSLYISLGSVCINRIEFYKLYVIPNFDRIDECSKDKHIDFIQSKFRNLFKNDKDHWINLLKSVKFVKNCNEERMFCSELYDPTNPLFDKIIQKNEFPMPKHCDEWTSSENFEWLLFLKENGLIYRISEDIFILLAKKIEKLEDLKLFNDVSKELVNHHFIISHLFTKDFYDKIKNIKFLTSVKMNKVRENLCPSVNSTCNKICLNGSALYESRDLFWTKKTILPKYLDQNLTSNLKKFQQYEPDVIIDHLKNVLSSNQLSRKSKTQKLIPSELVEPFLTIFKHIYSYFLSLESLKNIISKLKSMSIVLVSKNTCLDVPFKALLFEERSIPPYLCPVDVSSLGQYFKLFEEIGCHSKPSSVMYMQALNNLKEEINESILHPNNLKIASSAMRHLSDMLQRDSLLPADSKLYLPTYIFDNKEENSIHLTLSSNIIAMSDLCYAERLKNFQEPILFSDNNDKIQPGTSEVLMKHLPLDIRPKNIGDVLSEEIISEINPITIPSGHISEDIKKRLKAPEFLIALQRLIKHDSISRSIDIDLNNTIETVTNILQHFNVVVVPKIETKLRFLPKNTLIDKSNYDCNVFLWKSKGEVTLYLASVLEKDDSDKIYTYLTTYLMDYLGLSSNEPTLTLLLFQMFHSPLQRLSSILNGYKIYHDSSNISFLNHGQLPLPGDKVPLEFHPLLSNEYFEFEIDDYAALDVGGDDEREFIYVLIKKKPSGCFNNMNSEYEVQEKPDGILVKRRSFLLYGFNRNVNPGLRKRTDSLGVALVSGTENIDEDLENLEEDLGDVEEICQLIKAELKNLASLSSEDKKKVIRRLYLRWHPDKNALKNKDKATKIFQFLQKCINMSEEGMSNSFSRWSSEASRDRNNFRNYFKTFFKSDFYNNCQRSRSWVPPSFQKKNPQPGEAKRWLRQAKVDLDCAEKEGCFEWKCFKSHQAAEKSLKSAQYLIDFKSIKSCSLIENARGLDTQLQNWASELECLVGSSSKLRYPDQWRYPRIPHESYNSDQADKSLEIARHIYENVQRKLDEQQAGC</sequence>
<evidence type="ECO:0000313" key="4">
    <source>
        <dbReference type="RefSeq" id="XP_065674257.1"/>
    </source>
</evidence>
<dbReference type="Pfam" id="PF25794">
    <property type="entry name" value="SACS"/>
    <property type="match status" value="3"/>
</dbReference>
<dbReference type="PANTHER" id="PTHR46919">
    <property type="entry name" value="ZINC FINGER, C3HC4 TYPE (RING FINGER) FAMILY PROTEIN"/>
    <property type="match status" value="1"/>
</dbReference>
<dbReference type="CDD" id="cd06257">
    <property type="entry name" value="DnaJ"/>
    <property type="match status" value="1"/>
</dbReference>
<gene>
    <name evidence="4" type="primary">LOC136091180</name>
</gene>
<dbReference type="NCBIfam" id="NF047352">
    <property type="entry name" value="P_loop_sacsin"/>
    <property type="match status" value="3"/>
</dbReference>
<accession>A0ABM4DIF5</accession>
<proteinExistence type="predicted"/>
<feature type="domain" description="HEPN" evidence="2">
    <location>
        <begin position="4138"/>
        <end position="4245"/>
    </location>
</feature>